<keyword evidence="2" id="KW-1185">Reference proteome</keyword>
<name>A0A4Y2DXZ3_ARAVE</name>
<proteinExistence type="predicted"/>
<comment type="caution">
    <text evidence="1">The sequence shown here is derived from an EMBL/GenBank/DDBJ whole genome shotgun (WGS) entry which is preliminary data.</text>
</comment>
<dbReference type="AlphaFoldDB" id="A0A4Y2DXZ3"/>
<dbReference type="Proteomes" id="UP000499080">
    <property type="component" value="Unassembled WGS sequence"/>
</dbReference>
<organism evidence="1 2">
    <name type="scientific">Araneus ventricosus</name>
    <name type="common">Orbweaver spider</name>
    <name type="synonym">Epeira ventricosa</name>
    <dbReference type="NCBI Taxonomy" id="182803"/>
    <lineage>
        <taxon>Eukaryota</taxon>
        <taxon>Metazoa</taxon>
        <taxon>Ecdysozoa</taxon>
        <taxon>Arthropoda</taxon>
        <taxon>Chelicerata</taxon>
        <taxon>Arachnida</taxon>
        <taxon>Araneae</taxon>
        <taxon>Araneomorphae</taxon>
        <taxon>Entelegynae</taxon>
        <taxon>Araneoidea</taxon>
        <taxon>Araneidae</taxon>
        <taxon>Araneus</taxon>
    </lineage>
</organism>
<reference evidence="1 2" key="1">
    <citation type="journal article" date="2019" name="Sci. Rep.">
        <title>Orb-weaving spider Araneus ventricosus genome elucidates the spidroin gene catalogue.</title>
        <authorList>
            <person name="Kono N."/>
            <person name="Nakamura H."/>
            <person name="Ohtoshi R."/>
            <person name="Moran D.A.P."/>
            <person name="Shinohara A."/>
            <person name="Yoshida Y."/>
            <person name="Fujiwara M."/>
            <person name="Mori M."/>
            <person name="Tomita M."/>
            <person name="Arakawa K."/>
        </authorList>
    </citation>
    <scope>NUCLEOTIDE SEQUENCE [LARGE SCALE GENOMIC DNA]</scope>
</reference>
<evidence type="ECO:0000313" key="2">
    <source>
        <dbReference type="Proteomes" id="UP000499080"/>
    </source>
</evidence>
<protein>
    <submittedName>
        <fullName evidence="1">Uncharacterized protein</fullName>
    </submittedName>
</protein>
<dbReference type="EMBL" id="BGPR01091049">
    <property type="protein sequence ID" value="GBM21763.1"/>
    <property type="molecule type" value="Genomic_DNA"/>
</dbReference>
<evidence type="ECO:0000313" key="1">
    <source>
        <dbReference type="EMBL" id="GBM21763.1"/>
    </source>
</evidence>
<gene>
    <name evidence="1" type="ORF">AVEN_244903_1</name>
</gene>
<sequence length="98" mass="11037">MARWRSTPCHFSAHSVRKAIYDSFMQAQIESQGPPPSLISSVNHPPQILHHDHTVDASDGVDLSPGCLKVALDIRTFLSTQLQFPSVYRTDSRFGMEW</sequence>
<accession>A0A4Y2DXZ3</accession>